<dbReference type="InterPro" id="IPR029064">
    <property type="entry name" value="Ribosomal_eL30-like_sf"/>
</dbReference>
<dbReference type="AlphaFoldDB" id="J9E196"/>
<dbReference type="InterPro" id="IPR004441">
    <property type="entry name" value="rRNA_MeTrfase_TrmH"/>
</dbReference>
<evidence type="ECO:0000259" key="4">
    <source>
        <dbReference type="SMART" id="SM00967"/>
    </source>
</evidence>
<sequence length="274" mass="29365">MTKTPSSSQKHSHKTNVKNRKSGKSGRKDSSQEDDSVIYGLHAVIAALQNPHRKCQRLMATKNALREIRQQAEIPANLEVQEATPEQINKKLKPGTVHQGVLLHAAPLPEVSLDSVIASGKPIIVLDQVTDPRNIGAIIRAATVFGAGGLIMTRHNSPLSSGALAKTASGALEKMPLVRVANLARCLESLAEAGYLTCGLDEEGTEWLGDIPRDQPIACVMGAEGKGLRRLTKENCTHLVRLTLTDTLTSTGKESFATLNVATATAVALYELVR</sequence>
<reference evidence="5 6" key="1">
    <citation type="journal article" date="2012" name="J. Bacteriol.">
        <title>Genome Sequence of Strain IMCC14465, Isolated from the East Sea, Belonging to the PS1 Clade of Alphaproteobacteria.</title>
        <authorList>
            <person name="Yang S.J."/>
            <person name="Kang I."/>
            <person name="Cho J.C."/>
        </authorList>
    </citation>
    <scope>NUCLEOTIDE SEQUENCE [LARGE SCALE GENOMIC DNA]</scope>
    <source>
        <strain evidence="5 6">IMCC14465</strain>
    </source>
</reference>
<dbReference type="Pfam" id="PF08032">
    <property type="entry name" value="SpoU_sub_bind"/>
    <property type="match status" value="1"/>
</dbReference>
<dbReference type="PATRIC" id="fig|1220535.3.peg.1473"/>
<feature type="domain" description="RNA 2-O ribose methyltransferase substrate binding" evidence="4">
    <location>
        <begin position="37"/>
        <end position="111"/>
    </location>
</feature>
<feature type="compositionally biased region" description="Basic residues" evidence="3">
    <location>
        <begin position="10"/>
        <end position="25"/>
    </location>
</feature>
<dbReference type="GO" id="GO:0008173">
    <property type="term" value="F:RNA methyltransferase activity"/>
    <property type="evidence" value="ECO:0007669"/>
    <property type="project" value="InterPro"/>
</dbReference>
<keyword evidence="6" id="KW-1185">Reference proteome</keyword>
<feature type="region of interest" description="Disordered" evidence="3">
    <location>
        <begin position="1"/>
        <end position="34"/>
    </location>
</feature>
<dbReference type="GO" id="GO:0003723">
    <property type="term" value="F:RNA binding"/>
    <property type="evidence" value="ECO:0007669"/>
    <property type="project" value="InterPro"/>
</dbReference>
<dbReference type="InterPro" id="IPR029028">
    <property type="entry name" value="Alpha/beta_knot_MTases"/>
</dbReference>
<dbReference type="eggNOG" id="COG0566">
    <property type="taxonomic scope" value="Bacteria"/>
</dbReference>
<dbReference type="Pfam" id="PF00588">
    <property type="entry name" value="SpoU_methylase"/>
    <property type="match status" value="1"/>
</dbReference>
<dbReference type="SUPFAM" id="SSF55315">
    <property type="entry name" value="L30e-like"/>
    <property type="match status" value="1"/>
</dbReference>
<dbReference type="EMBL" id="ALYF01000003">
    <property type="protein sequence ID" value="EJW21684.1"/>
    <property type="molecule type" value="Genomic_DNA"/>
</dbReference>
<evidence type="ECO:0000313" key="5">
    <source>
        <dbReference type="EMBL" id="EJW21684.1"/>
    </source>
</evidence>
<keyword evidence="2 5" id="KW-0808">Transferase</keyword>
<name>J9E196_9PROT</name>
<evidence type="ECO:0000313" key="6">
    <source>
        <dbReference type="Proteomes" id="UP000004836"/>
    </source>
</evidence>
<dbReference type="Gene3D" id="3.40.1280.10">
    <property type="match status" value="1"/>
</dbReference>
<protein>
    <submittedName>
        <fullName evidence="5">TrmH family RNA methyltransferase</fullName>
    </submittedName>
</protein>
<dbReference type="Gene3D" id="3.30.1330.30">
    <property type="match status" value="1"/>
</dbReference>
<evidence type="ECO:0000256" key="2">
    <source>
        <dbReference type="ARBA" id="ARBA00022679"/>
    </source>
</evidence>
<dbReference type="InterPro" id="IPR013123">
    <property type="entry name" value="SpoU_subst-bd"/>
</dbReference>
<dbReference type="CDD" id="cd18103">
    <property type="entry name" value="SpoU-like_RlmB"/>
    <property type="match status" value="1"/>
</dbReference>
<accession>J9E196</accession>
<dbReference type="OrthoDB" id="9785673at2"/>
<evidence type="ECO:0000256" key="1">
    <source>
        <dbReference type="ARBA" id="ARBA00022603"/>
    </source>
</evidence>
<keyword evidence="1 5" id="KW-0489">Methyltransferase</keyword>
<dbReference type="GO" id="GO:0005829">
    <property type="term" value="C:cytosol"/>
    <property type="evidence" value="ECO:0007669"/>
    <property type="project" value="TreeGrafter"/>
</dbReference>
<dbReference type="InterPro" id="IPR029026">
    <property type="entry name" value="tRNA_m1G_MTases_N"/>
</dbReference>
<comment type="caution">
    <text evidence="5">The sequence shown here is derived from an EMBL/GenBank/DDBJ whole genome shotgun (WGS) entry which is preliminary data.</text>
</comment>
<evidence type="ECO:0000256" key="3">
    <source>
        <dbReference type="SAM" id="MobiDB-lite"/>
    </source>
</evidence>
<dbReference type="Proteomes" id="UP000004836">
    <property type="component" value="Unassembled WGS sequence"/>
</dbReference>
<dbReference type="GO" id="GO:0032259">
    <property type="term" value="P:methylation"/>
    <property type="evidence" value="ECO:0007669"/>
    <property type="project" value="UniProtKB-KW"/>
</dbReference>
<organism evidence="5 6">
    <name type="scientific">alpha proteobacterium IMCC14465</name>
    <dbReference type="NCBI Taxonomy" id="1220535"/>
    <lineage>
        <taxon>Bacteria</taxon>
        <taxon>Pseudomonadati</taxon>
        <taxon>Pseudomonadota</taxon>
        <taxon>Alphaproteobacteria</taxon>
        <taxon>PS1 clade</taxon>
    </lineage>
</organism>
<dbReference type="PANTHER" id="PTHR46429">
    <property type="entry name" value="23S RRNA (GUANOSINE-2'-O-)-METHYLTRANSFERASE RLMB"/>
    <property type="match status" value="1"/>
</dbReference>
<dbReference type="SMART" id="SM00967">
    <property type="entry name" value="SpoU_sub_bind"/>
    <property type="match status" value="1"/>
</dbReference>
<gene>
    <name evidence="5" type="ORF">IMCC14465_14800</name>
</gene>
<dbReference type="SUPFAM" id="SSF75217">
    <property type="entry name" value="alpha/beta knot"/>
    <property type="match status" value="1"/>
</dbReference>
<dbReference type="GO" id="GO:0006396">
    <property type="term" value="P:RNA processing"/>
    <property type="evidence" value="ECO:0007669"/>
    <property type="project" value="InterPro"/>
</dbReference>
<dbReference type="PANTHER" id="PTHR46429:SF1">
    <property type="entry name" value="23S RRNA (GUANOSINE-2'-O-)-METHYLTRANSFERASE RLMB"/>
    <property type="match status" value="1"/>
</dbReference>
<proteinExistence type="predicted"/>
<dbReference type="InterPro" id="IPR001537">
    <property type="entry name" value="SpoU_MeTrfase"/>
</dbReference>
<dbReference type="STRING" id="1220535.IMCC14465_14800"/>